<keyword evidence="3 6" id="KW-0378">Hydrolase</keyword>
<dbReference type="AlphaFoldDB" id="A0AAE0EPG2"/>
<dbReference type="PROSITE" id="PS50203">
    <property type="entry name" value="CALPAIN_CAT"/>
    <property type="match status" value="1"/>
</dbReference>
<keyword evidence="9" id="KW-1185">Reference proteome</keyword>
<dbReference type="EMBL" id="LGRX02035580">
    <property type="protein sequence ID" value="KAK3233995.1"/>
    <property type="molecule type" value="Genomic_DNA"/>
</dbReference>
<feature type="active site" evidence="5 6">
    <location>
        <position position="217"/>
    </location>
</feature>
<proteinExistence type="inferred from homology"/>
<dbReference type="InterPro" id="IPR001300">
    <property type="entry name" value="Peptidase_C2_calpain_cat"/>
</dbReference>
<feature type="active site" evidence="5 6">
    <location>
        <position position="235"/>
    </location>
</feature>
<evidence type="ECO:0000313" key="9">
    <source>
        <dbReference type="Proteomes" id="UP001190700"/>
    </source>
</evidence>
<organism evidence="8 9">
    <name type="scientific">Cymbomonas tetramitiformis</name>
    <dbReference type="NCBI Taxonomy" id="36881"/>
    <lineage>
        <taxon>Eukaryota</taxon>
        <taxon>Viridiplantae</taxon>
        <taxon>Chlorophyta</taxon>
        <taxon>Pyramimonadophyceae</taxon>
        <taxon>Pyramimonadales</taxon>
        <taxon>Pyramimonadaceae</taxon>
        <taxon>Cymbomonas</taxon>
    </lineage>
</organism>
<dbReference type="Gene3D" id="2.60.120.380">
    <property type="match status" value="1"/>
</dbReference>
<evidence type="ECO:0000256" key="4">
    <source>
        <dbReference type="ARBA" id="ARBA00022807"/>
    </source>
</evidence>
<accession>A0AAE0EPG2</accession>
<dbReference type="PANTHER" id="PTHR10183:SF379">
    <property type="entry name" value="CALPAIN-5"/>
    <property type="match status" value="1"/>
</dbReference>
<comment type="caution">
    <text evidence="8">The sequence shown here is derived from an EMBL/GenBank/DDBJ whole genome shotgun (WGS) entry which is preliminary data.</text>
</comment>
<name>A0AAE0EPG2_9CHLO</name>
<evidence type="ECO:0000256" key="3">
    <source>
        <dbReference type="ARBA" id="ARBA00022801"/>
    </source>
</evidence>
<evidence type="ECO:0000313" key="8">
    <source>
        <dbReference type="EMBL" id="KAK3233995.1"/>
    </source>
</evidence>
<protein>
    <recommendedName>
        <fullName evidence="7">Calpain catalytic domain-containing protein</fullName>
    </recommendedName>
</protein>
<dbReference type="SUPFAM" id="SSF54001">
    <property type="entry name" value="Cysteine proteinases"/>
    <property type="match status" value="1"/>
</dbReference>
<feature type="domain" description="Calpain catalytic" evidence="7">
    <location>
        <begin position="5"/>
        <end position="273"/>
    </location>
</feature>
<feature type="active site" evidence="5 6">
    <location>
        <position position="62"/>
    </location>
</feature>
<evidence type="ECO:0000256" key="1">
    <source>
        <dbReference type="ARBA" id="ARBA00007623"/>
    </source>
</evidence>
<dbReference type="PANTHER" id="PTHR10183">
    <property type="entry name" value="CALPAIN"/>
    <property type="match status" value="1"/>
</dbReference>
<dbReference type="Proteomes" id="UP001190700">
    <property type="component" value="Unassembled WGS sequence"/>
</dbReference>
<reference evidence="8 9" key="1">
    <citation type="journal article" date="2015" name="Genome Biol. Evol.">
        <title>Comparative Genomics of a Bacterivorous Green Alga Reveals Evolutionary Causalities and Consequences of Phago-Mixotrophic Mode of Nutrition.</title>
        <authorList>
            <person name="Burns J.A."/>
            <person name="Paasch A."/>
            <person name="Narechania A."/>
            <person name="Kim E."/>
        </authorList>
    </citation>
    <scope>NUCLEOTIDE SEQUENCE [LARGE SCALE GENOMIC DNA]</scope>
    <source>
        <strain evidence="8 9">PLY_AMNH</strain>
    </source>
</reference>
<evidence type="ECO:0000256" key="2">
    <source>
        <dbReference type="ARBA" id="ARBA00022670"/>
    </source>
</evidence>
<sequence>MAATTFTDLDFPPTECSIGALELDVEVGWKRLAEVCPHLPEATAYPSAVAYNDIMQGKVGDCFLIAACSLLATREGMLQQLVSPGDVPGKFIVKMVQKGQWIQVVVDDFLPINARTGCLLFAHSRSKKNLAVQLIEKAMAKRYGSYAALVGGNTSEALYDLTGCAVEDIKIETPGKNEAWDLIATSFSQGDLIALGHIDTTQRKDFSRIGKGLRRNHAYVVTAMSLKKSEIGVYNPMGTDDDYEGESDGKGTLKIDKTTVLKLFNRAQICSLSPANDLSHLLHFSESSWNVAEGTAGGCTNFQTFRDNPMLKIDIPEDLLEMDTEIILGQNDQASTQSPRRCYG</sequence>
<keyword evidence="2 6" id="KW-0645">Protease</keyword>
<evidence type="ECO:0000259" key="7">
    <source>
        <dbReference type="PROSITE" id="PS50203"/>
    </source>
</evidence>
<evidence type="ECO:0000256" key="5">
    <source>
        <dbReference type="PIRSR" id="PIRSR622684-1"/>
    </source>
</evidence>
<dbReference type="SMART" id="SM00230">
    <property type="entry name" value="CysPc"/>
    <property type="match status" value="1"/>
</dbReference>
<dbReference type="GO" id="GO:0004198">
    <property type="term" value="F:calcium-dependent cysteine-type endopeptidase activity"/>
    <property type="evidence" value="ECO:0007669"/>
    <property type="project" value="InterPro"/>
</dbReference>
<comment type="similarity">
    <text evidence="1">Belongs to the peptidase C2 family.</text>
</comment>
<keyword evidence="4 6" id="KW-0788">Thiol protease</keyword>
<dbReference type="InterPro" id="IPR022684">
    <property type="entry name" value="Calpain_cysteine_protease"/>
</dbReference>
<dbReference type="SUPFAM" id="SSF49758">
    <property type="entry name" value="Calpain large subunit, middle domain (domain III)"/>
    <property type="match status" value="1"/>
</dbReference>
<evidence type="ECO:0000256" key="6">
    <source>
        <dbReference type="PROSITE-ProRule" id="PRU00239"/>
    </source>
</evidence>
<dbReference type="GO" id="GO:0006508">
    <property type="term" value="P:proteolysis"/>
    <property type="evidence" value="ECO:0007669"/>
    <property type="project" value="UniProtKB-KW"/>
</dbReference>
<gene>
    <name evidence="8" type="ORF">CYMTET_55736</name>
</gene>
<dbReference type="InterPro" id="IPR038765">
    <property type="entry name" value="Papain-like_cys_pep_sf"/>
</dbReference>
<dbReference type="Pfam" id="PF00648">
    <property type="entry name" value="Peptidase_C2"/>
    <property type="match status" value="1"/>
</dbReference>
<dbReference type="GO" id="GO:0005737">
    <property type="term" value="C:cytoplasm"/>
    <property type="evidence" value="ECO:0007669"/>
    <property type="project" value="TreeGrafter"/>
</dbReference>
<dbReference type="PRINTS" id="PR00704">
    <property type="entry name" value="CALPAIN"/>
</dbReference>
<dbReference type="InterPro" id="IPR036213">
    <property type="entry name" value="Calpain_III_sf"/>
</dbReference>